<accession>A0A2N3N704</accession>
<evidence type="ECO:0000313" key="2">
    <source>
        <dbReference type="EMBL" id="PKS08187.1"/>
    </source>
</evidence>
<keyword evidence="3" id="KW-1185">Reference proteome</keyword>
<feature type="region of interest" description="Disordered" evidence="1">
    <location>
        <begin position="395"/>
        <end position="414"/>
    </location>
</feature>
<evidence type="ECO:0000313" key="3">
    <source>
        <dbReference type="Proteomes" id="UP000233524"/>
    </source>
</evidence>
<dbReference type="InParanoid" id="A0A2N3N704"/>
<comment type="caution">
    <text evidence="2">The sequence shown here is derived from an EMBL/GenBank/DDBJ whole genome shotgun (WGS) entry which is preliminary data.</text>
</comment>
<dbReference type="EMBL" id="NLAX01000700">
    <property type="protein sequence ID" value="PKS08187.1"/>
    <property type="molecule type" value="Genomic_DNA"/>
</dbReference>
<name>A0A2N3N704_9PEZI</name>
<sequence>MDPRANAMIELDMALTENGTPLTAPLRKAAIRRGNIPGNVEDQFLRPTHPERHVRLWVTDRILEPQTVVHFLEFVHSGSLPGNRACTLARPTAEEVQNLTKPYSSWAPVPFNQLGRAPIDSIMVRIGSHEDSGRLIAITKELHAMKSRIWDGMLPLSERRWQELKLDHPENFPLACRYIVGVIHAFQYLNHFRVRQALRDTFNLISDHLKEYEQAINTIRRFASADGNYVRVSMTTLWYEYIKAHYDDISARAHFWVINHIERIRGPILEQLSNHQAAPSSEYDEPQWILADALHDLALNAANADYTISIPTDGYKGGPHPEVENELGHQRGFVLEPISWSLSLSKRMSDYNGRVRFLSRQNMYSDPLYSEDAPRLPPNSSSYLALTARSQIDAQARARRELRGEQRRRAPPPWLTRVRRGLAANRPGCGFVAYRLIHSHSAEQWDNFKAVLEASVSSWGQGTTANIDDVRGACKIHWLDGQELGIEDGDLESAKKHFRENVTSGDIASQIHSDVFLVIDDEVVKSYLNPGESANGFILAVEAAFDPSKNEADEESPGYSGTLRVLGSLLWDDLGAMLVNQGPHLADLWPLAMSHPKSVYEGPRIDPVLRFSSAEDLKQWQLANAIFPSLVQYMASMSLESNS</sequence>
<dbReference type="VEuPathDB" id="FungiDB:jhhlp_005463"/>
<feature type="compositionally biased region" description="Basic and acidic residues" evidence="1">
    <location>
        <begin position="396"/>
        <end position="408"/>
    </location>
</feature>
<dbReference type="OrthoDB" id="3437405at2759"/>
<dbReference type="AlphaFoldDB" id="A0A2N3N704"/>
<dbReference type="STRING" id="41688.A0A2N3N704"/>
<evidence type="ECO:0000256" key="1">
    <source>
        <dbReference type="SAM" id="MobiDB-lite"/>
    </source>
</evidence>
<reference evidence="2 3" key="1">
    <citation type="journal article" date="2017" name="G3 (Bethesda)">
        <title>First Draft Genome Sequence of the Pathogenic Fungus Lomentospora prolificans (Formerly Scedosporium prolificans).</title>
        <authorList>
            <person name="Luo R."/>
            <person name="Zimin A."/>
            <person name="Workman R."/>
            <person name="Fan Y."/>
            <person name="Pertea G."/>
            <person name="Grossman N."/>
            <person name="Wear M.P."/>
            <person name="Jia B."/>
            <person name="Miller H."/>
            <person name="Casadevall A."/>
            <person name="Timp W."/>
            <person name="Zhang S.X."/>
            <person name="Salzberg S.L."/>
        </authorList>
    </citation>
    <scope>NUCLEOTIDE SEQUENCE [LARGE SCALE GENOMIC DNA]</scope>
    <source>
        <strain evidence="2 3">JHH-5317</strain>
    </source>
</reference>
<organism evidence="2 3">
    <name type="scientific">Lomentospora prolificans</name>
    <dbReference type="NCBI Taxonomy" id="41688"/>
    <lineage>
        <taxon>Eukaryota</taxon>
        <taxon>Fungi</taxon>
        <taxon>Dikarya</taxon>
        <taxon>Ascomycota</taxon>
        <taxon>Pezizomycotina</taxon>
        <taxon>Sordariomycetes</taxon>
        <taxon>Hypocreomycetidae</taxon>
        <taxon>Microascales</taxon>
        <taxon>Microascaceae</taxon>
        <taxon>Lomentospora</taxon>
    </lineage>
</organism>
<protein>
    <submittedName>
        <fullName evidence="2">Uncharacterized protein</fullName>
    </submittedName>
</protein>
<gene>
    <name evidence="2" type="ORF">jhhlp_005463</name>
</gene>
<dbReference type="Proteomes" id="UP000233524">
    <property type="component" value="Unassembled WGS sequence"/>
</dbReference>
<proteinExistence type="predicted"/>